<dbReference type="VEuPathDB" id="MicrosporidiaDB:AAJ76_1100004737"/>
<evidence type="ECO:0000256" key="2">
    <source>
        <dbReference type="ARBA" id="ARBA00004604"/>
    </source>
</evidence>
<keyword evidence="10" id="KW-1185">Reference proteome</keyword>
<sequence length="195" mass="22502">MNYSIKELSFVKECVTEGIRPDLRNNLEKREIQITLLDNPHLDGSLDIKMGYSHILLSVNFLLEPVIESNYDIPEYYLKLIRDTISLGMNIHIEIYNDDGNIRDMFFYGLQQLLKNIEIPDLQNNSIISTNINLPQSTTFAIFNDNFVKDPIKLEEESSDALVTVFYDDKNIVSFTMYKSGILNINVLDNLLKSL</sequence>
<dbReference type="GO" id="GO:0071038">
    <property type="term" value="P:TRAMP-dependent tRNA surveillance pathway"/>
    <property type="evidence" value="ECO:0007669"/>
    <property type="project" value="TreeGrafter"/>
</dbReference>
<dbReference type="VEuPathDB" id="MicrosporidiaDB:G9O61_00g020340"/>
<keyword evidence="5" id="KW-0698">rRNA processing</keyword>
<dbReference type="AlphaFoldDB" id="A0A0F9WM58"/>
<dbReference type="OMA" id="NIHIEIY"/>
<dbReference type="OrthoDB" id="10264038at2759"/>
<dbReference type="GO" id="GO:0035925">
    <property type="term" value="F:mRNA 3'-UTR AU-rich region binding"/>
    <property type="evidence" value="ECO:0007669"/>
    <property type="project" value="TreeGrafter"/>
</dbReference>
<dbReference type="SUPFAM" id="SSF55666">
    <property type="entry name" value="Ribonuclease PH domain 2-like"/>
    <property type="match status" value="1"/>
</dbReference>
<dbReference type="GO" id="GO:0034476">
    <property type="term" value="P:U5 snRNA 3'-end processing"/>
    <property type="evidence" value="ECO:0007669"/>
    <property type="project" value="TreeGrafter"/>
</dbReference>
<dbReference type="GO" id="GO:0034473">
    <property type="term" value="P:U1 snRNA 3'-end processing"/>
    <property type="evidence" value="ECO:0007669"/>
    <property type="project" value="TreeGrafter"/>
</dbReference>
<protein>
    <submittedName>
        <fullName evidence="9">Uncharacterized protein</fullName>
    </submittedName>
</protein>
<dbReference type="Proteomes" id="UP000034350">
    <property type="component" value="Unassembled WGS sequence"/>
</dbReference>
<keyword evidence="6" id="KW-0271">Exosome</keyword>
<evidence type="ECO:0000256" key="6">
    <source>
        <dbReference type="ARBA" id="ARBA00022835"/>
    </source>
</evidence>
<proteinExistence type="inferred from homology"/>
<dbReference type="PANTHER" id="PTHR11097">
    <property type="entry name" value="EXOSOME COMPLEX EXONUCLEASE RIBOSOMAL RNA PROCESSING PROTEIN"/>
    <property type="match status" value="1"/>
</dbReference>
<dbReference type="PANTHER" id="PTHR11097:SF9">
    <property type="entry name" value="EXOSOME COMPLEX COMPONENT RRP43"/>
    <property type="match status" value="1"/>
</dbReference>
<evidence type="ECO:0000313" key="10">
    <source>
        <dbReference type="Proteomes" id="UP000034350"/>
    </source>
</evidence>
<evidence type="ECO:0000256" key="1">
    <source>
        <dbReference type="ARBA" id="ARBA00004496"/>
    </source>
</evidence>
<dbReference type="GO" id="GO:0071028">
    <property type="term" value="P:nuclear mRNA surveillance"/>
    <property type="evidence" value="ECO:0007669"/>
    <property type="project" value="TreeGrafter"/>
</dbReference>
<dbReference type="GO" id="GO:0000176">
    <property type="term" value="C:nuclear exosome (RNase complex)"/>
    <property type="evidence" value="ECO:0007669"/>
    <property type="project" value="UniProtKB-ARBA"/>
</dbReference>
<dbReference type="VEuPathDB" id="MicrosporidiaDB:NCER_101813"/>
<dbReference type="EMBL" id="JPQZ01000110">
    <property type="protein sequence ID" value="KKO74148.1"/>
    <property type="molecule type" value="Genomic_DNA"/>
</dbReference>
<comment type="subcellular location">
    <subcellularLocation>
        <location evidence="1">Cytoplasm</location>
    </subcellularLocation>
    <subcellularLocation>
        <location evidence="2">Nucleus</location>
        <location evidence="2">Nucleolus</location>
    </subcellularLocation>
</comment>
<dbReference type="InterPro" id="IPR050590">
    <property type="entry name" value="Exosome_comp_Rrp42_subfam"/>
</dbReference>
<dbReference type="InterPro" id="IPR036345">
    <property type="entry name" value="ExoRNase_PH_dom2_sf"/>
</dbReference>
<evidence type="ECO:0000256" key="4">
    <source>
        <dbReference type="ARBA" id="ARBA00022490"/>
    </source>
</evidence>
<keyword evidence="4" id="KW-0963">Cytoplasm</keyword>
<evidence type="ECO:0000256" key="8">
    <source>
        <dbReference type="ARBA" id="ARBA00023242"/>
    </source>
</evidence>
<dbReference type="Gene3D" id="3.30.230.70">
    <property type="entry name" value="GHMP Kinase, N-terminal domain"/>
    <property type="match status" value="2"/>
</dbReference>
<accession>A0A0F9WM58</accession>
<dbReference type="GeneID" id="36318632"/>
<keyword evidence="7" id="KW-0694">RNA-binding</keyword>
<dbReference type="GO" id="GO:0000177">
    <property type="term" value="C:cytoplasmic exosome (RNase complex)"/>
    <property type="evidence" value="ECO:0007669"/>
    <property type="project" value="TreeGrafter"/>
</dbReference>
<evidence type="ECO:0000256" key="7">
    <source>
        <dbReference type="ARBA" id="ARBA00022884"/>
    </source>
</evidence>
<dbReference type="InterPro" id="IPR027408">
    <property type="entry name" value="PNPase/RNase_PH_dom_sf"/>
</dbReference>
<organism evidence="9 10">
    <name type="scientific">Vairimorpha ceranae</name>
    <dbReference type="NCBI Taxonomy" id="40302"/>
    <lineage>
        <taxon>Eukaryota</taxon>
        <taxon>Fungi</taxon>
        <taxon>Fungi incertae sedis</taxon>
        <taxon>Microsporidia</taxon>
        <taxon>Nosematidae</taxon>
        <taxon>Vairimorpha</taxon>
    </lineage>
</organism>
<gene>
    <name evidence="9" type="ORF">AAJ76_1100004737</name>
</gene>
<dbReference type="SUPFAM" id="SSF54211">
    <property type="entry name" value="Ribosomal protein S5 domain 2-like"/>
    <property type="match status" value="1"/>
</dbReference>
<comment type="caution">
    <text evidence="9">The sequence shown here is derived from an EMBL/GenBank/DDBJ whole genome shotgun (WGS) entry which is preliminary data.</text>
</comment>
<evidence type="ECO:0000256" key="3">
    <source>
        <dbReference type="ARBA" id="ARBA00006678"/>
    </source>
</evidence>
<dbReference type="GO" id="GO:0071035">
    <property type="term" value="P:nuclear polyadenylation-dependent rRNA catabolic process"/>
    <property type="evidence" value="ECO:0007669"/>
    <property type="project" value="TreeGrafter"/>
</dbReference>
<dbReference type="RefSeq" id="XP_024329890.1">
    <property type="nucleotide sequence ID" value="XM_024473735.1"/>
</dbReference>
<dbReference type="GO" id="GO:0016075">
    <property type="term" value="P:rRNA catabolic process"/>
    <property type="evidence" value="ECO:0007669"/>
    <property type="project" value="TreeGrafter"/>
</dbReference>
<name>A0A0F9WM58_9MICR</name>
<keyword evidence="8" id="KW-0539">Nucleus</keyword>
<evidence type="ECO:0000256" key="5">
    <source>
        <dbReference type="ARBA" id="ARBA00022552"/>
    </source>
</evidence>
<dbReference type="GO" id="GO:0000467">
    <property type="term" value="P:exonucleolytic trimming to generate mature 3'-end of 5.8S rRNA from tricistronic rRNA transcript (SSU-rRNA, 5.8S rRNA, LSU-rRNA)"/>
    <property type="evidence" value="ECO:0007669"/>
    <property type="project" value="TreeGrafter"/>
</dbReference>
<reference evidence="9 10" key="1">
    <citation type="journal article" date="2015" name="Environ. Microbiol.">
        <title>Genome analyses suggest the presence of polyploidy and recent human-driven expansions in eight global populations of the honeybee pathogen Nosema ceranae.</title>
        <authorList>
            <person name="Pelin A."/>
            <person name="Selman M."/>
            <person name="Aris-Brosou S."/>
            <person name="Farinelli L."/>
            <person name="Corradi N."/>
        </authorList>
    </citation>
    <scope>NUCLEOTIDE SEQUENCE [LARGE SCALE GENOMIC DNA]</scope>
    <source>
        <strain evidence="9 10">PA08 1199</strain>
    </source>
</reference>
<dbReference type="GO" id="GO:0005730">
    <property type="term" value="C:nucleolus"/>
    <property type="evidence" value="ECO:0007669"/>
    <property type="project" value="UniProtKB-SubCell"/>
</dbReference>
<evidence type="ECO:0000313" key="9">
    <source>
        <dbReference type="EMBL" id="KKO74148.1"/>
    </source>
</evidence>
<dbReference type="InterPro" id="IPR020568">
    <property type="entry name" value="Ribosomal_Su5_D2-typ_SF"/>
</dbReference>
<comment type="similarity">
    <text evidence="3">Belongs to the RNase PH family.</text>
</comment>
<dbReference type="GO" id="GO:0034475">
    <property type="term" value="P:U4 snRNA 3'-end processing"/>
    <property type="evidence" value="ECO:0007669"/>
    <property type="project" value="TreeGrafter"/>
</dbReference>